<dbReference type="InterPro" id="IPR001680">
    <property type="entry name" value="WD40_rpt"/>
</dbReference>
<keyword evidence="1 5" id="KW-0853">WD repeat</keyword>
<dbReference type="InterPro" id="IPR015943">
    <property type="entry name" value="WD40/YVTN_repeat-like_dom_sf"/>
</dbReference>
<evidence type="ECO:0000256" key="6">
    <source>
        <dbReference type="PROSITE-ProRule" id="PRU10141"/>
    </source>
</evidence>
<keyword evidence="3 6" id="KW-0547">Nucleotide-binding</keyword>
<keyword evidence="8" id="KW-0418">Kinase</keyword>
<dbReference type="OrthoDB" id="500858at2"/>
<dbReference type="Pfam" id="PF00069">
    <property type="entry name" value="Pkinase"/>
    <property type="match status" value="1"/>
</dbReference>
<evidence type="ECO:0000256" key="4">
    <source>
        <dbReference type="ARBA" id="ARBA00022840"/>
    </source>
</evidence>
<evidence type="ECO:0000313" key="9">
    <source>
        <dbReference type="Proteomes" id="UP000324233"/>
    </source>
</evidence>
<dbReference type="GO" id="GO:0004674">
    <property type="term" value="F:protein serine/threonine kinase activity"/>
    <property type="evidence" value="ECO:0007669"/>
    <property type="project" value="UniProtKB-EC"/>
</dbReference>
<dbReference type="Proteomes" id="UP000324233">
    <property type="component" value="Chromosome"/>
</dbReference>
<dbReference type="Gene3D" id="1.10.510.10">
    <property type="entry name" value="Transferase(Phosphotransferase) domain 1"/>
    <property type="match status" value="1"/>
</dbReference>
<dbReference type="InterPro" id="IPR011009">
    <property type="entry name" value="Kinase-like_dom_sf"/>
</dbReference>
<dbReference type="PROSITE" id="PS00678">
    <property type="entry name" value="WD_REPEATS_1"/>
    <property type="match status" value="1"/>
</dbReference>
<evidence type="ECO:0000256" key="5">
    <source>
        <dbReference type="PROSITE-ProRule" id="PRU00221"/>
    </source>
</evidence>
<dbReference type="Gene3D" id="2.130.10.10">
    <property type="entry name" value="YVTN repeat-like/Quinoprotein amine dehydrogenase"/>
    <property type="match status" value="4"/>
</dbReference>
<feature type="binding site" evidence="6">
    <location>
        <position position="104"/>
    </location>
    <ligand>
        <name>ATP</name>
        <dbReference type="ChEBI" id="CHEBI:30616"/>
    </ligand>
</feature>
<gene>
    <name evidence="8" type="primary">prkC_28</name>
    <name evidence="8" type="ORF">OJF2_35540</name>
</gene>
<dbReference type="SUPFAM" id="SSF69322">
    <property type="entry name" value="Tricorn protease domain 2"/>
    <property type="match status" value="1"/>
</dbReference>
<dbReference type="InterPro" id="IPR019775">
    <property type="entry name" value="WD40_repeat_CS"/>
</dbReference>
<dbReference type="CDD" id="cd00200">
    <property type="entry name" value="WD40"/>
    <property type="match status" value="1"/>
</dbReference>
<dbReference type="InterPro" id="IPR011047">
    <property type="entry name" value="Quinoprotein_ADH-like_sf"/>
</dbReference>
<feature type="repeat" description="WD" evidence="5">
    <location>
        <begin position="979"/>
        <end position="1020"/>
    </location>
</feature>
<evidence type="ECO:0000256" key="1">
    <source>
        <dbReference type="ARBA" id="ARBA00022574"/>
    </source>
</evidence>
<evidence type="ECO:0000256" key="3">
    <source>
        <dbReference type="ARBA" id="ARBA00022741"/>
    </source>
</evidence>
<dbReference type="PROSITE" id="PS00107">
    <property type="entry name" value="PROTEIN_KINASE_ATP"/>
    <property type="match status" value="1"/>
</dbReference>
<dbReference type="CDD" id="cd14014">
    <property type="entry name" value="STKc_PknB_like"/>
    <property type="match status" value="1"/>
</dbReference>
<dbReference type="SMART" id="SM00320">
    <property type="entry name" value="WD40"/>
    <property type="match status" value="8"/>
</dbReference>
<proteinExistence type="predicted"/>
<dbReference type="PANTHER" id="PTHR19879:SF9">
    <property type="entry name" value="TRANSCRIPTION INITIATION FACTOR TFIID SUBUNIT 5"/>
    <property type="match status" value="1"/>
</dbReference>
<evidence type="ECO:0000256" key="2">
    <source>
        <dbReference type="ARBA" id="ARBA00022737"/>
    </source>
</evidence>
<dbReference type="SUPFAM" id="SSF50960">
    <property type="entry name" value="TolB, C-terminal domain"/>
    <property type="match status" value="1"/>
</dbReference>
<dbReference type="SUPFAM" id="SSF56112">
    <property type="entry name" value="Protein kinase-like (PK-like)"/>
    <property type="match status" value="1"/>
</dbReference>
<keyword evidence="9" id="KW-1185">Reference proteome</keyword>
<dbReference type="PROSITE" id="PS00108">
    <property type="entry name" value="PROTEIN_KINASE_ST"/>
    <property type="match status" value="1"/>
</dbReference>
<dbReference type="PROSITE" id="PS50294">
    <property type="entry name" value="WD_REPEATS_REGION"/>
    <property type="match status" value="2"/>
</dbReference>
<dbReference type="EC" id="2.7.11.1" evidence="8"/>
<name>A0A5B9W484_9BACT</name>
<dbReference type="PROSITE" id="PS50011">
    <property type="entry name" value="PROTEIN_KINASE_DOM"/>
    <property type="match status" value="1"/>
</dbReference>
<keyword evidence="2" id="KW-0677">Repeat</keyword>
<reference evidence="8 9" key="1">
    <citation type="submission" date="2019-08" db="EMBL/GenBank/DDBJ databases">
        <title>Deep-cultivation of Planctomycetes and their phenomic and genomic characterization uncovers novel biology.</title>
        <authorList>
            <person name="Wiegand S."/>
            <person name="Jogler M."/>
            <person name="Boedeker C."/>
            <person name="Pinto D."/>
            <person name="Vollmers J."/>
            <person name="Rivas-Marin E."/>
            <person name="Kohn T."/>
            <person name="Peeters S.H."/>
            <person name="Heuer A."/>
            <person name="Rast P."/>
            <person name="Oberbeckmann S."/>
            <person name="Bunk B."/>
            <person name="Jeske O."/>
            <person name="Meyerdierks A."/>
            <person name="Storesund J.E."/>
            <person name="Kallscheuer N."/>
            <person name="Luecker S."/>
            <person name="Lage O.M."/>
            <person name="Pohl T."/>
            <person name="Merkel B.J."/>
            <person name="Hornburger P."/>
            <person name="Mueller R.-W."/>
            <person name="Bruemmer F."/>
            <person name="Labrenz M."/>
            <person name="Spormann A.M."/>
            <person name="Op den Camp H."/>
            <person name="Overmann J."/>
            <person name="Amann R."/>
            <person name="Jetten M.S.M."/>
            <person name="Mascher T."/>
            <person name="Medema M.H."/>
            <person name="Devos D.P."/>
            <person name="Kaster A.-K."/>
            <person name="Ovreas L."/>
            <person name="Rohde M."/>
            <person name="Galperin M.Y."/>
            <person name="Jogler C."/>
        </authorList>
    </citation>
    <scope>NUCLEOTIDE SEQUENCE [LARGE SCALE GENOMIC DNA]</scope>
    <source>
        <strain evidence="8 9">OJF2</strain>
    </source>
</reference>
<organism evidence="8 9">
    <name type="scientific">Aquisphaera giovannonii</name>
    <dbReference type="NCBI Taxonomy" id="406548"/>
    <lineage>
        <taxon>Bacteria</taxon>
        <taxon>Pseudomonadati</taxon>
        <taxon>Planctomycetota</taxon>
        <taxon>Planctomycetia</taxon>
        <taxon>Isosphaerales</taxon>
        <taxon>Isosphaeraceae</taxon>
        <taxon>Aquisphaera</taxon>
    </lineage>
</organism>
<dbReference type="EMBL" id="CP042997">
    <property type="protein sequence ID" value="QEH35009.1"/>
    <property type="molecule type" value="Genomic_DNA"/>
</dbReference>
<dbReference type="SMART" id="SM00220">
    <property type="entry name" value="S_TKc"/>
    <property type="match status" value="1"/>
</dbReference>
<feature type="repeat" description="WD" evidence="5">
    <location>
        <begin position="1104"/>
        <end position="1135"/>
    </location>
</feature>
<evidence type="ECO:0000313" key="8">
    <source>
        <dbReference type="EMBL" id="QEH35009.1"/>
    </source>
</evidence>
<dbReference type="Gene3D" id="3.30.200.20">
    <property type="entry name" value="Phosphorylase Kinase, domain 1"/>
    <property type="match status" value="1"/>
</dbReference>
<dbReference type="AlphaFoldDB" id="A0A5B9W484"/>
<sequence length="1152" mass="123310">MSDAEAGPGPDDIERAEIALEVGERLQRGEDVRPEEYPRHAEVVRELLPALRMVCELAEPPPPSLPGGLSRLGEFRLVREVGRGGMGVVYEAVQEPLGRRVALKVLHVSGRFGERQLRRFRNESRAAASLDHPHIVPVFATGTAEGIPYYAMRFIDGRDLSEVIRRLRAGEPAPGPLAARGPSFAREVARLAGQAAEALAHAHENEILHRDVKPSNLLVDGAGKLWITDFGVARIRGGLDLTATGEAVGTPRYMTPEQAAGRRAPPDPRGDIYSLGVTFYELLALRPAFEGEDRIELLGKVARGECRPPRAVDPSIPRDLETIVLKAMAVEPGDRYPTALEMAEDLRRFLDGRAIRARRPGVAERAARWVRRNRGLAAAAATGLALLAAGVGLAGLQYTRLLRIHNGELRAAIDDANRHRRRSERHDLAAQLRLAQQAVDDRDFEAAQDLLDDVGPGSNPGVGGEFAWRYLRRLARREVVRLPERPIYSHAMAVGGDGLASATSHGDHSMVIWDLRSERATAAIEDESNNLGAPVFAGDGLLVAMRCPASRACSHRMGIWDARTGGHLGDLRPGATPLDDPSSDGQWTRRLGGGHLVASVLELPSGRLSIRIWSLDSAPRESLPLASLEDLDAVAFAEEGPHFATRERGRLCLRSASTGEVVRDLGGADGGALLALSRDGRSLAVAPPGKAILVRDLGGPGGPAAVAIPAGARVASLGFDPTGESLLAVDEAGMCRLWDRRSGRVSAFAPDDLDRRRTKVPFDFSPDGRLLAITPVGNPGGTQPTVIRDVRTGARLGVLPASSYGTENHAFLPDGRSLVVGGRRSPRIWHYEPEPEPPQPAGHRDEAWAVAYSADGRVLASGSDDTDDRQTIRLWDAGRSRPIRGWYGGPGTVTSLAFSADGRRLLSGHLAPGANLRVWDVETGRLVRPIRAHPQGVRSLAISPDGTLVAAAGGIREDGAGDWKIRLWHIDSGRLVRELDGHANPVRSVAFSPDGRRLASAGNDRHVRLWDVETARLLRSARGVDDLAAAAFAPDGRAIAVANGEGAVTVRDAESLEARMTIRGPSDRLLGLAYAADGRSLATHGTSGAVRVWDALTGQPLLVLKGHKSQVNGLAFAPDQSSLASCSHDGEVRLWHAGPAVPDPDGPPAAAP</sequence>
<dbReference type="InterPro" id="IPR017441">
    <property type="entry name" value="Protein_kinase_ATP_BS"/>
</dbReference>
<feature type="domain" description="Protein kinase" evidence="7">
    <location>
        <begin position="75"/>
        <end position="350"/>
    </location>
</feature>
<dbReference type="KEGG" id="agv:OJF2_35540"/>
<dbReference type="PANTHER" id="PTHR19879">
    <property type="entry name" value="TRANSCRIPTION INITIATION FACTOR TFIID"/>
    <property type="match status" value="1"/>
</dbReference>
<dbReference type="SUPFAM" id="SSF50998">
    <property type="entry name" value="Quinoprotein alcohol dehydrogenase-like"/>
    <property type="match status" value="1"/>
</dbReference>
<dbReference type="Pfam" id="PF00400">
    <property type="entry name" value="WD40"/>
    <property type="match status" value="5"/>
</dbReference>
<evidence type="ECO:0000259" key="7">
    <source>
        <dbReference type="PROSITE" id="PS50011"/>
    </source>
</evidence>
<protein>
    <submittedName>
        <fullName evidence="8">Serine/threonine-protein kinase PrkC</fullName>
        <ecNumber evidence="8">2.7.11.1</ecNumber>
    </submittedName>
</protein>
<keyword evidence="4 6" id="KW-0067">ATP-binding</keyword>
<dbReference type="PROSITE" id="PS50082">
    <property type="entry name" value="WD_REPEATS_2"/>
    <property type="match status" value="3"/>
</dbReference>
<dbReference type="RefSeq" id="WP_148594859.1">
    <property type="nucleotide sequence ID" value="NZ_CP042997.1"/>
</dbReference>
<feature type="repeat" description="WD" evidence="5">
    <location>
        <begin position="1062"/>
        <end position="1103"/>
    </location>
</feature>
<dbReference type="InterPro" id="IPR008271">
    <property type="entry name" value="Ser/Thr_kinase_AS"/>
</dbReference>
<accession>A0A5B9W484</accession>
<dbReference type="InterPro" id="IPR000719">
    <property type="entry name" value="Prot_kinase_dom"/>
</dbReference>
<dbReference type="GO" id="GO:0005524">
    <property type="term" value="F:ATP binding"/>
    <property type="evidence" value="ECO:0007669"/>
    <property type="project" value="UniProtKB-UniRule"/>
</dbReference>
<keyword evidence="8" id="KW-0808">Transferase</keyword>